<reference evidence="2 3" key="1">
    <citation type="journal article" date="2017" name="Nature">
        <title>The Apostasia genome and the evolution of orchids.</title>
        <authorList>
            <person name="Zhang G.Q."/>
            <person name="Liu K.W."/>
            <person name="Li Z."/>
            <person name="Lohaus R."/>
            <person name="Hsiao Y.Y."/>
            <person name="Niu S.C."/>
            <person name="Wang J.Y."/>
            <person name="Lin Y.C."/>
            <person name="Xu Q."/>
            <person name="Chen L.J."/>
            <person name="Yoshida K."/>
            <person name="Fujiwara S."/>
            <person name="Wang Z.W."/>
            <person name="Zhang Y.Q."/>
            <person name="Mitsuda N."/>
            <person name="Wang M."/>
            <person name="Liu G.H."/>
            <person name="Pecoraro L."/>
            <person name="Huang H.X."/>
            <person name="Xiao X.J."/>
            <person name="Lin M."/>
            <person name="Wu X.Y."/>
            <person name="Wu W.L."/>
            <person name="Chen Y.Y."/>
            <person name="Chang S.B."/>
            <person name="Sakamoto S."/>
            <person name="Ohme-Takagi M."/>
            <person name="Yagi M."/>
            <person name="Zeng S.J."/>
            <person name="Shen C.Y."/>
            <person name="Yeh C.M."/>
            <person name="Luo Y.B."/>
            <person name="Tsai W.C."/>
            <person name="Van de Peer Y."/>
            <person name="Liu Z.J."/>
        </authorList>
    </citation>
    <scope>NUCLEOTIDE SEQUENCE [LARGE SCALE GENOMIC DNA]</scope>
    <source>
        <strain evidence="3">cv. Shenzhen</strain>
        <tissue evidence="2">Stem</tissue>
    </source>
</reference>
<dbReference type="EMBL" id="KZ451949">
    <property type="protein sequence ID" value="PKA59440.1"/>
    <property type="molecule type" value="Genomic_DNA"/>
</dbReference>
<dbReference type="Proteomes" id="UP000236161">
    <property type="component" value="Unassembled WGS sequence"/>
</dbReference>
<dbReference type="AlphaFoldDB" id="A0A2I0AV68"/>
<accession>A0A2I0AV68</accession>
<evidence type="ECO:0000313" key="2">
    <source>
        <dbReference type="EMBL" id="PKA59440.1"/>
    </source>
</evidence>
<feature type="region of interest" description="Disordered" evidence="1">
    <location>
        <begin position="1"/>
        <end position="40"/>
    </location>
</feature>
<dbReference type="PANTHER" id="PTHR35459">
    <property type="entry name" value="T1N6.14 PROTEIN"/>
    <property type="match status" value="1"/>
</dbReference>
<evidence type="ECO:0000256" key="1">
    <source>
        <dbReference type="SAM" id="MobiDB-lite"/>
    </source>
</evidence>
<keyword evidence="3" id="KW-1185">Reference proteome</keyword>
<proteinExistence type="predicted"/>
<dbReference type="OrthoDB" id="672903at2759"/>
<name>A0A2I0AV68_9ASPA</name>
<protein>
    <submittedName>
        <fullName evidence="2">Uncharacterized protein</fullName>
    </submittedName>
</protein>
<gene>
    <name evidence="2" type="ORF">AXF42_Ash019594</name>
</gene>
<dbReference type="STRING" id="1088818.A0A2I0AV68"/>
<evidence type="ECO:0000313" key="3">
    <source>
        <dbReference type="Proteomes" id="UP000236161"/>
    </source>
</evidence>
<sequence>MEERSSALPQTNDKQEAKPLIPEGEKAAAAPAPQDVKKRKIDDDGFYSTKYFKIRSIINDLRPFFVEVLQTPNFRESKAAHEIQTRLKTMEDLTKQLRNETGSALNSHETCLEQPLSGSVKEEVVENQCDGEKKPMKLQQELKKEELVELVNVIEKEFPDPFLVGGSPIGWNFLVYPGGKPIYYGLSKESTLAIRAAKKAGSSLQRDDT</sequence>
<dbReference type="PANTHER" id="PTHR35459:SF2">
    <property type="entry name" value="T1N6.14 PROTEIN"/>
    <property type="match status" value="1"/>
</dbReference>
<organism evidence="2 3">
    <name type="scientific">Apostasia shenzhenica</name>
    <dbReference type="NCBI Taxonomy" id="1088818"/>
    <lineage>
        <taxon>Eukaryota</taxon>
        <taxon>Viridiplantae</taxon>
        <taxon>Streptophyta</taxon>
        <taxon>Embryophyta</taxon>
        <taxon>Tracheophyta</taxon>
        <taxon>Spermatophyta</taxon>
        <taxon>Magnoliopsida</taxon>
        <taxon>Liliopsida</taxon>
        <taxon>Asparagales</taxon>
        <taxon>Orchidaceae</taxon>
        <taxon>Apostasioideae</taxon>
        <taxon>Apostasia</taxon>
    </lineage>
</organism>